<sequence length="362" mass="40355">MKEEGVIAAEPMNGGGGAYSYKNNSYYQRTGSGVVKEMIDEAILEKLDVNKLTCGGSNAFNIVDMGSSVGPNTFIAMQNLVEAVSRKYQAETPSTKHLLEFKVHFNDRCTNDFNTLFASLPLKRKYFAMGVPGTFHGRLFPKLSLHLAYTSYALQWLSRSPDRCLDKNSPAWNKGRIHYARAAKGVQDAYAAQLGEDMDVFLGARAEELVPGGMMVLIIPGVPDKIPPSRLPNSLIYELMGSVLVDMAKRGVISEHQVDSFNLPLYTISPGDIEAAMERNQCFDIERLEMMSTVKAIGRPMDWQSITKHIRAGLETIISKHFGSHIIDELFELLCEKTGDNFEALEATYMDKNQLLVILKRK</sequence>
<dbReference type="AlphaFoldDB" id="A0A7N0TGN2"/>
<keyword evidence="6" id="KW-1185">Reference proteome</keyword>
<evidence type="ECO:0000256" key="1">
    <source>
        <dbReference type="ARBA" id="ARBA00022603"/>
    </source>
</evidence>
<keyword evidence="2" id="KW-0808">Transferase</keyword>
<dbReference type="InterPro" id="IPR005299">
    <property type="entry name" value="MeTrfase_7"/>
</dbReference>
<dbReference type="Pfam" id="PF03492">
    <property type="entry name" value="Methyltransf_7"/>
    <property type="match status" value="1"/>
</dbReference>
<evidence type="ECO:0000256" key="3">
    <source>
        <dbReference type="ARBA" id="ARBA00022723"/>
    </source>
</evidence>
<accession>A0A7N0TGN2</accession>
<reference evidence="5" key="1">
    <citation type="submission" date="2021-01" db="UniProtKB">
        <authorList>
            <consortium name="EnsemblPlants"/>
        </authorList>
    </citation>
    <scope>IDENTIFICATION</scope>
</reference>
<dbReference type="Proteomes" id="UP000594263">
    <property type="component" value="Unplaced"/>
</dbReference>
<dbReference type="GO" id="GO:0032259">
    <property type="term" value="P:methylation"/>
    <property type="evidence" value="ECO:0007669"/>
    <property type="project" value="UniProtKB-KW"/>
</dbReference>
<keyword evidence="1" id="KW-0489">Methyltransferase</keyword>
<proteinExistence type="predicted"/>
<evidence type="ECO:0000313" key="5">
    <source>
        <dbReference type="EnsemblPlants" id="Kaladp0036s0211.1.v1.1"/>
    </source>
</evidence>
<name>A0A7N0TGN2_KALFE</name>
<dbReference type="GO" id="GO:0008168">
    <property type="term" value="F:methyltransferase activity"/>
    <property type="evidence" value="ECO:0007669"/>
    <property type="project" value="UniProtKB-KW"/>
</dbReference>
<dbReference type="Gramene" id="Kaladp0036s0211.1.v1.1">
    <property type="protein sequence ID" value="Kaladp0036s0211.1.v1.1"/>
    <property type="gene ID" value="Kaladp0036s0211.v1.1"/>
</dbReference>
<evidence type="ECO:0000313" key="6">
    <source>
        <dbReference type="Proteomes" id="UP000594263"/>
    </source>
</evidence>
<dbReference type="InterPro" id="IPR029063">
    <property type="entry name" value="SAM-dependent_MTases_sf"/>
</dbReference>
<keyword evidence="4" id="KW-0460">Magnesium</keyword>
<keyword evidence="3" id="KW-0479">Metal-binding</keyword>
<dbReference type="Gene3D" id="3.40.50.150">
    <property type="entry name" value="Vaccinia Virus protein VP39"/>
    <property type="match status" value="1"/>
</dbReference>
<evidence type="ECO:0000256" key="4">
    <source>
        <dbReference type="ARBA" id="ARBA00022842"/>
    </source>
</evidence>
<dbReference type="SUPFAM" id="SSF53335">
    <property type="entry name" value="S-adenosyl-L-methionine-dependent methyltransferases"/>
    <property type="match status" value="1"/>
</dbReference>
<dbReference type="Gene3D" id="1.10.1200.270">
    <property type="entry name" value="Methyltransferase, alpha-helical capping domain"/>
    <property type="match status" value="1"/>
</dbReference>
<dbReference type="PANTHER" id="PTHR31009">
    <property type="entry name" value="S-ADENOSYL-L-METHIONINE:CARBOXYL METHYLTRANSFERASE FAMILY PROTEIN"/>
    <property type="match status" value="1"/>
</dbReference>
<evidence type="ECO:0000256" key="2">
    <source>
        <dbReference type="ARBA" id="ARBA00022679"/>
    </source>
</evidence>
<dbReference type="GO" id="GO:0046872">
    <property type="term" value="F:metal ion binding"/>
    <property type="evidence" value="ECO:0007669"/>
    <property type="project" value="UniProtKB-KW"/>
</dbReference>
<dbReference type="EnsemblPlants" id="Kaladp0036s0211.1.v1.1">
    <property type="protein sequence ID" value="Kaladp0036s0211.1.v1.1"/>
    <property type="gene ID" value="Kaladp0036s0211.v1.1"/>
</dbReference>
<organism evidence="5 6">
    <name type="scientific">Kalanchoe fedtschenkoi</name>
    <name type="common">Lavender scallops</name>
    <name type="synonym">South American air plant</name>
    <dbReference type="NCBI Taxonomy" id="63787"/>
    <lineage>
        <taxon>Eukaryota</taxon>
        <taxon>Viridiplantae</taxon>
        <taxon>Streptophyta</taxon>
        <taxon>Embryophyta</taxon>
        <taxon>Tracheophyta</taxon>
        <taxon>Spermatophyta</taxon>
        <taxon>Magnoliopsida</taxon>
        <taxon>eudicotyledons</taxon>
        <taxon>Gunneridae</taxon>
        <taxon>Pentapetalae</taxon>
        <taxon>Saxifragales</taxon>
        <taxon>Crassulaceae</taxon>
        <taxon>Kalanchoe</taxon>
    </lineage>
</organism>
<dbReference type="OMA" id="DSNDFNT"/>
<dbReference type="InterPro" id="IPR042086">
    <property type="entry name" value="MeTrfase_capping"/>
</dbReference>
<protein>
    <submittedName>
        <fullName evidence="5">Uncharacterized protein</fullName>
    </submittedName>
</protein>